<comment type="caution">
    <text evidence="3">The sequence shown here is derived from an EMBL/GenBank/DDBJ whole genome shotgun (WGS) entry which is preliminary data.</text>
</comment>
<dbReference type="EMBL" id="NWSH01001060">
    <property type="protein sequence ID" value="PCG72852.1"/>
    <property type="molecule type" value="Genomic_DNA"/>
</dbReference>
<dbReference type="SUPFAM" id="SSF52087">
    <property type="entry name" value="CRAL/TRIO domain"/>
    <property type="match status" value="1"/>
</dbReference>
<dbReference type="PROSITE" id="PS50191">
    <property type="entry name" value="CRAL_TRIO"/>
    <property type="match status" value="1"/>
</dbReference>
<dbReference type="STRING" id="7102.A0A2A4JN64"/>
<sequence>MTNKACPHDFGFLEEQEQLKKHGRSNNIPIVPRNTPIAGGRKGDQELLTTSYHHETSTFKPRNEIIKPARSHHPLHSEEQEQLKKHGRSNNIPIVPRNTPIAGGRKGDQELLTTSYHHETLETLACDLIFQFQGPVEAAKMSLEQPAGEMWQKIREELNEKADTKEADLAHIKEWLKKEPHLPDEFDDQRIMTFLRGCKFSLEKTKRKLDMYFTMRAAVPEFFNDRDVNRPELQEILNIVQMPPLPGLTPEGRRVIVMRGVDKDIQTPNVADAFKLALMLGDVRLAEEKEGVAGDVYVLDASVATPTHFAKFTPTLVKKFLVCVQEAYPVKLKEVHVINVSPLVDKIVNFVKPFIKDKIKERIFLHTDTNDLYKYVPKEMLPAEYGGNAGPMNDLHNAWVKKLDEYKDWFAEQENLKANEALRPGKPTNYDELFGIDGSFRQLVID</sequence>
<dbReference type="Pfam" id="PF00650">
    <property type="entry name" value="CRAL_TRIO"/>
    <property type="match status" value="1"/>
</dbReference>
<proteinExistence type="predicted"/>
<dbReference type="Gene3D" id="1.20.5.1200">
    <property type="entry name" value="Alpha-tocopherol transfer"/>
    <property type="match status" value="1"/>
</dbReference>
<dbReference type="GO" id="GO:1902936">
    <property type="term" value="F:phosphatidylinositol bisphosphate binding"/>
    <property type="evidence" value="ECO:0007669"/>
    <property type="project" value="TreeGrafter"/>
</dbReference>
<dbReference type="SUPFAM" id="SSF46938">
    <property type="entry name" value="CRAL/TRIO N-terminal domain"/>
    <property type="match status" value="1"/>
</dbReference>
<dbReference type="PANTHER" id="PTHR10174">
    <property type="entry name" value="ALPHA-TOCOPHEROL TRANSFER PROTEIN-RELATED"/>
    <property type="match status" value="1"/>
</dbReference>
<evidence type="ECO:0000259" key="2">
    <source>
        <dbReference type="PROSITE" id="PS50191"/>
    </source>
</evidence>
<evidence type="ECO:0000256" key="1">
    <source>
        <dbReference type="SAM" id="MobiDB-lite"/>
    </source>
</evidence>
<dbReference type="Gene3D" id="3.40.525.10">
    <property type="entry name" value="CRAL-TRIO lipid binding domain"/>
    <property type="match status" value="1"/>
</dbReference>
<evidence type="ECO:0000313" key="3">
    <source>
        <dbReference type="EMBL" id="PCG72852.1"/>
    </source>
</evidence>
<dbReference type="AlphaFoldDB" id="A0A2A4JN64"/>
<dbReference type="PANTHER" id="PTHR10174:SF230">
    <property type="entry name" value="ALPHA-TOCOPHEROL TRANSFER PROTEIN-LIKE"/>
    <property type="match status" value="1"/>
</dbReference>
<dbReference type="SMART" id="SM00516">
    <property type="entry name" value="SEC14"/>
    <property type="match status" value="1"/>
</dbReference>
<feature type="region of interest" description="Disordered" evidence="1">
    <location>
        <begin position="72"/>
        <end position="105"/>
    </location>
</feature>
<gene>
    <name evidence="3" type="ORF">B5V51_410</name>
</gene>
<dbReference type="GO" id="GO:0016020">
    <property type="term" value="C:membrane"/>
    <property type="evidence" value="ECO:0007669"/>
    <property type="project" value="TreeGrafter"/>
</dbReference>
<organism evidence="3">
    <name type="scientific">Heliothis virescens</name>
    <name type="common">Tobacco budworm moth</name>
    <dbReference type="NCBI Taxonomy" id="7102"/>
    <lineage>
        <taxon>Eukaryota</taxon>
        <taxon>Metazoa</taxon>
        <taxon>Ecdysozoa</taxon>
        <taxon>Arthropoda</taxon>
        <taxon>Hexapoda</taxon>
        <taxon>Insecta</taxon>
        <taxon>Pterygota</taxon>
        <taxon>Neoptera</taxon>
        <taxon>Endopterygota</taxon>
        <taxon>Lepidoptera</taxon>
        <taxon>Glossata</taxon>
        <taxon>Ditrysia</taxon>
        <taxon>Noctuoidea</taxon>
        <taxon>Noctuidae</taxon>
        <taxon>Heliothinae</taxon>
        <taxon>Heliothis</taxon>
    </lineage>
</organism>
<accession>A0A2A4JN64</accession>
<dbReference type="CDD" id="cd00170">
    <property type="entry name" value="SEC14"/>
    <property type="match status" value="1"/>
</dbReference>
<dbReference type="Gene3D" id="1.10.8.20">
    <property type="entry name" value="N-terminal domain of phosphatidylinositol transfer protein sec14p"/>
    <property type="match status" value="1"/>
</dbReference>
<dbReference type="PRINTS" id="PR00180">
    <property type="entry name" value="CRETINALDHBP"/>
</dbReference>
<dbReference type="InterPro" id="IPR001251">
    <property type="entry name" value="CRAL-TRIO_dom"/>
</dbReference>
<feature type="region of interest" description="Disordered" evidence="1">
    <location>
        <begin position="21"/>
        <end position="41"/>
    </location>
</feature>
<feature type="domain" description="CRAL-TRIO" evidence="2">
    <location>
        <begin position="233"/>
        <end position="393"/>
    </location>
</feature>
<dbReference type="InterPro" id="IPR036273">
    <property type="entry name" value="CRAL/TRIO_N_dom_sf"/>
</dbReference>
<name>A0A2A4JN64_HELVI</name>
<dbReference type="InterPro" id="IPR036865">
    <property type="entry name" value="CRAL-TRIO_dom_sf"/>
</dbReference>
<protein>
    <recommendedName>
        <fullName evidence="2">CRAL-TRIO domain-containing protein</fullName>
    </recommendedName>
</protein>
<feature type="compositionally biased region" description="Basic and acidic residues" evidence="1">
    <location>
        <begin position="75"/>
        <end position="84"/>
    </location>
</feature>
<reference evidence="3" key="1">
    <citation type="submission" date="2017-09" db="EMBL/GenBank/DDBJ databases">
        <title>Contemporary evolution of a Lepidopteran species, Heliothis virescens, in response to modern agricultural practices.</title>
        <authorList>
            <person name="Fritz M.L."/>
            <person name="Deyonke A.M."/>
            <person name="Papanicolaou A."/>
            <person name="Micinski S."/>
            <person name="Westbrook J."/>
            <person name="Gould F."/>
        </authorList>
    </citation>
    <scope>NUCLEOTIDE SEQUENCE [LARGE SCALE GENOMIC DNA]</scope>
    <source>
        <strain evidence="3">HvINT-</strain>
        <tissue evidence="3">Whole body</tissue>
    </source>
</reference>